<dbReference type="PROSITE" id="PS00800">
    <property type="entry name" value="PECTINESTERASE_1"/>
    <property type="match status" value="1"/>
</dbReference>
<dbReference type="SUPFAM" id="SSF51126">
    <property type="entry name" value="Pectin lyase-like"/>
    <property type="match status" value="1"/>
</dbReference>
<dbReference type="NCBIfam" id="TIGR01614">
    <property type="entry name" value="PME_inhib"/>
    <property type="match status" value="1"/>
</dbReference>
<dbReference type="InterPro" id="IPR012334">
    <property type="entry name" value="Pectin_lyas_fold"/>
</dbReference>
<evidence type="ECO:0000313" key="10">
    <source>
        <dbReference type="EMBL" id="CAK7351019.1"/>
    </source>
</evidence>
<dbReference type="InterPro" id="IPR018040">
    <property type="entry name" value="Pectinesterase_Tyr_AS"/>
</dbReference>
<proteinExistence type="inferred from homology"/>
<keyword evidence="11" id="KW-1185">Reference proteome</keyword>
<dbReference type="InterPro" id="IPR011050">
    <property type="entry name" value="Pectin_lyase_fold/virulence"/>
</dbReference>
<evidence type="ECO:0000256" key="8">
    <source>
        <dbReference type="RuleBase" id="RU000589"/>
    </source>
</evidence>
<dbReference type="Pfam" id="PF01095">
    <property type="entry name" value="Pectinesterase"/>
    <property type="match status" value="1"/>
</dbReference>
<evidence type="ECO:0000256" key="3">
    <source>
        <dbReference type="ARBA" id="ARBA00006027"/>
    </source>
</evidence>
<evidence type="ECO:0000256" key="4">
    <source>
        <dbReference type="ARBA" id="ARBA00007786"/>
    </source>
</evidence>
<dbReference type="InterPro" id="IPR035513">
    <property type="entry name" value="Invertase/methylesterase_inhib"/>
</dbReference>
<dbReference type="InterPro" id="IPR000070">
    <property type="entry name" value="Pectinesterase_cat"/>
</dbReference>
<protein>
    <recommendedName>
        <fullName evidence="8">Pectinesterase</fullName>
        <ecNumber evidence="8">3.1.1.11</ecNumber>
    </recommendedName>
</protein>
<evidence type="ECO:0000256" key="7">
    <source>
        <dbReference type="ARBA" id="ARBA00023085"/>
    </source>
</evidence>
<keyword evidence="8" id="KW-0961">Cell wall biogenesis/degradation</keyword>
<dbReference type="GO" id="GO:0030599">
    <property type="term" value="F:pectinesterase activity"/>
    <property type="evidence" value="ECO:0007669"/>
    <property type="project" value="UniProtKB-UniRule"/>
</dbReference>
<comment type="similarity">
    <text evidence="3">In the N-terminal section; belongs to the PMEI family.</text>
</comment>
<accession>A0AAV1SLP4</accession>
<keyword evidence="5 8" id="KW-0134">Cell wall</keyword>
<keyword evidence="8" id="KW-0964">Secreted</keyword>
<comment type="function">
    <text evidence="8">Acts in the modification of cell walls via demethylesterification of cell wall pectin.</text>
</comment>
<dbReference type="GO" id="GO:0042545">
    <property type="term" value="P:cell wall modification"/>
    <property type="evidence" value="ECO:0007669"/>
    <property type="project" value="UniProtKB-UniRule"/>
</dbReference>
<gene>
    <name evidence="10" type="ORF">DCAF_LOCUS23644</name>
</gene>
<dbReference type="Proteomes" id="UP001314170">
    <property type="component" value="Unassembled WGS sequence"/>
</dbReference>
<dbReference type="AlphaFoldDB" id="A0AAV1SLP4"/>
<dbReference type="SMART" id="SM00856">
    <property type="entry name" value="PMEI"/>
    <property type="match status" value="1"/>
</dbReference>
<keyword evidence="6 8" id="KW-0378">Hydrolase</keyword>
<dbReference type="EC" id="3.1.1.11" evidence="8"/>
<dbReference type="Pfam" id="PF04043">
    <property type="entry name" value="PMEI"/>
    <property type="match status" value="1"/>
</dbReference>
<comment type="similarity">
    <text evidence="4">In the C-terminal section; belongs to the pectinesterase family.</text>
</comment>
<comment type="caution">
    <text evidence="10">The sequence shown here is derived from an EMBL/GenBank/DDBJ whole genome shotgun (WGS) entry which is preliminary data.</text>
</comment>
<comment type="catalytic activity">
    <reaction evidence="8">
        <text>[(1-&gt;4)-alpha-D-galacturonosyl methyl ester](n) + n H2O = [(1-&gt;4)-alpha-D-galacturonosyl](n) + n methanol + n H(+)</text>
        <dbReference type="Rhea" id="RHEA:22380"/>
        <dbReference type="Rhea" id="RHEA-COMP:14570"/>
        <dbReference type="Rhea" id="RHEA-COMP:14573"/>
        <dbReference type="ChEBI" id="CHEBI:15377"/>
        <dbReference type="ChEBI" id="CHEBI:15378"/>
        <dbReference type="ChEBI" id="CHEBI:17790"/>
        <dbReference type="ChEBI" id="CHEBI:140522"/>
        <dbReference type="ChEBI" id="CHEBI:140523"/>
        <dbReference type="EC" id="3.1.1.11"/>
    </reaction>
</comment>
<dbReference type="GO" id="GO:0004857">
    <property type="term" value="F:enzyme inhibitor activity"/>
    <property type="evidence" value="ECO:0007669"/>
    <property type="project" value="InterPro"/>
</dbReference>
<comment type="pathway">
    <text evidence="2 8">Glycan metabolism; pectin degradation; 2-dehydro-3-deoxy-D-gluconate from pectin: step 1/5.</text>
</comment>
<comment type="subcellular location">
    <subcellularLocation>
        <location evidence="1 8">Secreted</location>
        <location evidence="1 8">Cell wall</location>
    </subcellularLocation>
</comment>
<dbReference type="CDD" id="cd15799">
    <property type="entry name" value="PMEI-like_4"/>
    <property type="match status" value="1"/>
</dbReference>
<reference evidence="10 11" key="1">
    <citation type="submission" date="2024-01" db="EMBL/GenBank/DDBJ databases">
        <authorList>
            <person name="Waweru B."/>
        </authorList>
    </citation>
    <scope>NUCLEOTIDE SEQUENCE [LARGE SCALE GENOMIC DNA]</scope>
</reference>
<evidence type="ECO:0000256" key="2">
    <source>
        <dbReference type="ARBA" id="ARBA00005184"/>
    </source>
</evidence>
<dbReference type="GO" id="GO:0045490">
    <property type="term" value="P:pectin catabolic process"/>
    <property type="evidence" value="ECO:0007669"/>
    <property type="project" value="UniProtKB-UniRule"/>
</dbReference>
<keyword evidence="7 8" id="KW-0063">Aspartyl esterase</keyword>
<feature type="domain" description="Pectinesterase inhibitor" evidence="9">
    <location>
        <begin position="2"/>
        <end position="116"/>
    </location>
</feature>
<dbReference type="SUPFAM" id="SSF101148">
    <property type="entry name" value="Plant invertase/pectin methylesterase inhibitor"/>
    <property type="match status" value="1"/>
</dbReference>
<evidence type="ECO:0000259" key="9">
    <source>
        <dbReference type="SMART" id="SM00856"/>
    </source>
</evidence>
<sequence length="208" mass="23268">MSPGHILQILLEKSTPHVEKTIRKAKDVSFRINDHREQAALADCVELMESSKDRIKDSIVALESVTFNSHANAHTWVSCVLTNYDTCLDELNGPARSTMEPDLNDLILRARISLAILVAISPLKENNEILPLIEDLPSWLTSKERKLLEAFPKDIKADVIVAQDGSGKYKTVKEAVASVPDNGKTRYVIHVKKGIYKENVEVGRTKRI</sequence>
<dbReference type="EMBL" id="CAWUPB010001184">
    <property type="protein sequence ID" value="CAK7351019.1"/>
    <property type="molecule type" value="Genomic_DNA"/>
</dbReference>
<dbReference type="PANTHER" id="PTHR31707">
    <property type="entry name" value="PECTINESTERASE"/>
    <property type="match status" value="1"/>
</dbReference>
<evidence type="ECO:0000256" key="6">
    <source>
        <dbReference type="ARBA" id="ARBA00022801"/>
    </source>
</evidence>
<name>A0AAV1SLP4_9ROSI</name>
<evidence type="ECO:0000256" key="1">
    <source>
        <dbReference type="ARBA" id="ARBA00004191"/>
    </source>
</evidence>
<dbReference type="Gene3D" id="1.20.140.40">
    <property type="entry name" value="Invertase/pectin methylesterase inhibitor family protein"/>
    <property type="match status" value="1"/>
</dbReference>
<evidence type="ECO:0000256" key="5">
    <source>
        <dbReference type="ARBA" id="ARBA00022512"/>
    </source>
</evidence>
<evidence type="ECO:0000313" key="11">
    <source>
        <dbReference type="Proteomes" id="UP001314170"/>
    </source>
</evidence>
<organism evidence="10 11">
    <name type="scientific">Dovyalis caffra</name>
    <dbReference type="NCBI Taxonomy" id="77055"/>
    <lineage>
        <taxon>Eukaryota</taxon>
        <taxon>Viridiplantae</taxon>
        <taxon>Streptophyta</taxon>
        <taxon>Embryophyta</taxon>
        <taxon>Tracheophyta</taxon>
        <taxon>Spermatophyta</taxon>
        <taxon>Magnoliopsida</taxon>
        <taxon>eudicotyledons</taxon>
        <taxon>Gunneridae</taxon>
        <taxon>Pentapetalae</taxon>
        <taxon>rosids</taxon>
        <taxon>fabids</taxon>
        <taxon>Malpighiales</taxon>
        <taxon>Salicaceae</taxon>
        <taxon>Flacourtieae</taxon>
        <taxon>Dovyalis</taxon>
    </lineage>
</organism>
<dbReference type="InterPro" id="IPR006501">
    <property type="entry name" value="Pectinesterase_inhib_dom"/>
</dbReference>
<dbReference type="Gene3D" id="2.160.20.10">
    <property type="entry name" value="Single-stranded right-handed beta-helix, Pectin lyase-like"/>
    <property type="match status" value="1"/>
</dbReference>